<keyword evidence="1" id="KW-0540">Nuclease</keyword>
<evidence type="ECO:0000313" key="7">
    <source>
        <dbReference type="Proteomes" id="UP000218810"/>
    </source>
</evidence>
<keyword evidence="7" id="KW-1185">Reference proteome</keyword>
<comment type="caution">
    <text evidence="6">The sequence shown here is derived from an EMBL/GenBank/DDBJ whole genome shotgun (WGS) entry which is preliminary data.</text>
</comment>
<proteinExistence type="predicted"/>
<dbReference type="GO" id="GO:0046872">
    <property type="term" value="F:metal ion binding"/>
    <property type="evidence" value="ECO:0007669"/>
    <property type="project" value="UniProtKB-KW"/>
</dbReference>
<dbReference type="InterPro" id="IPR002716">
    <property type="entry name" value="PIN_dom"/>
</dbReference>
<organism evidence="6 7">
    <name type="scientific">Dietzia natronolimnaea</name>
    <dbReference type="NCBI Taxonomy" id="161920"/>
    <lineage>
        <taxon>Bacteria</taxon>
        <taxon>Bacillati</taxon>
        <taxon>Actinomycetota</taxon>
        <taxon>Actinomycetes</taxon>
        <taxon>Mycobacteriales</taxon>
        <taxon>Dietziaceae</taxon>
        <taxon>Dietzia</taxon>
    </lineage>
</organism>
<feature type="domain" description="PIN" evidence="5">
    <location>
        <begin position="9"/>
        <end position="116"/>
    </location>
</feature>
<keyword evidence="3" id="KW-0378">Hydrolase</keyword>
<dbReference type="Proteomes" id="UP000218810">
    <property type="component" value="Unassembled WGS sequence"/>
</dbReference>
<dbReference type="RefSeq" id="WP_095719500.1">
    <property type="nucleotide sequence ID" value="NZ_NTGA01000089.1"/>
</dbReference>
<gene>
    <name evidence="6" type="ORF">CEY15_17735</name>
</gene>
<accession>A0A2A2WKW5</accession>
<evidence type="ECO:0000256" key="2">
    <source>
        <dbReference type="ARBA" id="ARBA00022723"/>
    </source>
</evidence>
<evidence type="ECO:0000256" key="4">
    <source>
        <dbReference type="ARBA" id="ARBA00022842"/>
    </source>
</evidence>
<dbReference type="EMBL" id="NTGA01000089">
    <property type="protein sequence ID" value="PAY21673.1"/>
    <property type="molecule type" value="Genomic_DNA"/>
</dbReference>
<dbReference type="AlphaFoldDB" id="A0A2A2WKW5"/>
<evidence type="ECO:0000259" key="5">
    <source>
        <dbReference type="Pfam" id="PF13470"/>
    </source>
</evidence>
<evidence type="ECO:0000256" key="3">
    <source>
        <dbReference type="ARBA" id="ARBA00022801"/>
    </source>
</evidence>
<sequence>MAIVRPHSVLPDANIWCSATLHSWFGLIATETIGSWTFHWTEDILAEAVYHRRKRFPRASSQQIEALRDRLMAPMGENRISGFPIDESVTYPDEYDAHVHSAAIHEGVAIIVTNDRTGFTGLYPDPDECPYEVHTADEFLTLVADSAPQVVDAVITAQLIHWTGKGHSFSLPNKLRQAQAPHFAEYVRARLQTIPLPSSAPKQS</sequence>
<keyword evidence="4" id="KW-0460">Magnesium</keyword>
<evidence type="ECO:0000313" key="6">
    <source>
        <dbReference type="EMBL" id="PAY21673.1"/>
    </source>
</evidence>
<dbReference type="GO" id="GO:0004518">
    <property type="term" value="F:nuclease activity"/>
    <property type="evidence" value="ECO:0007669"/>
    <property type="project" value="UniProtKB-KW"/>
</dbReference>
<dbReference type="OrthoDB" id="211933at2"/>
<dbReference type="GO" id="GO:0016787">
    <property type="term" value="F:hydrolase activity"/>
    <property type="evidence" value="ECO:0007669"/>
    <property type="project" value="UniProtKB-KW"/>
</dbReference>
<dbReference type="Pfam" id="PF13470">
    <property type="entry name" value="PIN_3"/>
    <property type="match status" value="1"/>
</dbReference>
<reference evidence="7" key="1">
    <citation type="submission" date="2017-09" db="EMBL/GenBank/DDBJ databases">
        <authorList>
            <person name="Zhang Y."/>
            <person name="Huang X."/>
            <person name="Liu J."/>
            <person name="Lu L."/>
            <person name="Peng K."/>
        </authorList>
    </citation>
    <scope>NUCLEOTIDE SEQUENCE [LARGE SCALE GENOMIC DNA]</scope>
    <source>
        <strain evidence="7">S-XJ-1</strain>
    </source>
</reference>
<evidence type="ECO:0000256" key="1">
    <source>
        <dbReference type="ARBA" id="ARBA00022722"/>
    </source>
</evidence>
<name>A0A2A2WKW5_9ACTN</name>
<keyword evidence="2" id="KW-0479">Metal-binding</keyword>
<protein>
    <recommendedName>
        <fullName evidence="5">PIN domain-containing protein</fullName>
    </recommendedName>
</protein>